<keyword evidence="3" id="KW-1185">Reference proteome</keyword>
<name>J9D333_EDHAE</name>
<proteinExistence type="predicted"/>
<evidence type="ECO:0000256" key="1">
    <source>
        <dbReference type="SAM" id="Coils"/>
    </source>
</evidence>
<accession>J9D333</accession>
<dbReference type="AlphaFoldDB" id="J9D333"/>
<evidence type="ECO:0000313" key="3">
    <source>
        <dbReference type="Proteomes" id="UP000003163"/>
    </source>
</evidence>
<gene>
    <name evidence="2" type="ORF">EDEG_03320</name>
</gene>
<sequence>MFECYKKMLRCLNYEEKIQEYTKIVKKIVNRLYKIQNHTLFTRIKNELPIENNKNIVDDSLINFHIHLRPKILKILDSKKHKIENVAQSYILDISIPQKKMINDLNVLQNTENLDINNKILFSDLSIFFIILSWKSENESIDFQRNFFLITLNTLNSRFFIFMKSFNVPNIIIQHEKEIAIIFVDFFSKIFWSYILSLKKMFSGEENDQIKKLINEIEKNLMHFNSEFKIFFSEIFDVDPKYYLMGISHQEENIYKLQEELNNQLKNFISLLATFFDHKEENFSANQGFIAITLKSFENNFRSYVKTLKFYKNIENDNPQITYTRLALYDLENFKYFFATYLNSLDQLICYQENEEFDQMANRIIDDFNSCAVAIDEFLKILKTNYKNIKKSLNCVSEFSIKCKKLSQENLHENYNNSEFLDKSQKFIQDIIDDFSSERTVNAENKEIEMHLKSFREFLITFLKRSSKSDNPIWNRIFIECQTYLCSRAPENIHVQEKHQKRLIKMLISLIPFNPF</sequence>
<dbReference type="Proteomes" id="UP000003163">
    <property type="component" value="Unassembled WGS sequence"/>
</dbReference>
<reference evidence="3" key="2">
    <citation type="submission" date="2015-07" db="EMBL/GenBank/DDBJ databases">
        <title>Contrasting host-pathogen interactions and genome evolution in two generalist and specialist microsporidian pathogens of mosquitoes.</title>
        <authorList>
            <consortium name="The Broad Institute Genomics Platform"/>
            <consortium name="The Broad Institute Genome Sequencing Center for Infectious Disease"/>
            <person name="Cuomo C.A."/>
            <person name="Sanscrainte N.D."/>
            <person name="Goldberg J.M."/>
            <person name="Heiman D."/>
            <person name="Young S."/>
            <person name="Zeng Q."/>
            <person name="Becnel J.J."/>
            <person name="Birren B.W."/>
        </authorList>
    </citation>
    <scope>NUCLEOTIDE SEQUENCE [LARGE SCALE GENOMIC DNA]</scope>
    <source>
        <strain evidence="3">USNM 41457</strain>
    </source>
</reference>
<evidence type="ECO:0000313" key="2">
    <source>
        <dbReference type="EMBL" id="EJW02236.1"/>
    </source>
</evidence>
<dbReference type="InParanoid" id="J9D333"/>
<dbReference type="HOGENOM" id="CLU_527867_0_0_1"/>
<organism evidence="2 3">
    <name type="scientific">Edhazardia aedis (strain USNM 41457)</name>
    <name type="common">Microsporidian parasite</name>
    <dbReference type="NCBI Taxonomy" id="1003232"/>
    <lineage>
        <taxon>Eukaryota</taxon>
        <taxon>Fungi</taxon>
        <taxon>Fungi incertae sedis</taxon>
        <taxon>Microsporidia</taxon>
        <taxon>Edhazardia</taxon>
    </lineage>
</organism>
<protein>
    <submittedName>
        <fullName evidence="2">Uncharacterized protein</fullName>
    </submittedName>
</protein>
<keyword evidence="1" id="KW-0175">Coiled coil</keyword>
<feature type="coiled-coil region" evidence="1">
    <location>
        <begin position="207"/>
        <end position="267"/>
    </location>
</feature>
<comment type="caution">
    <text evidence="2">The sequence shown here is derived from an EMBL/GenBank/DDBJ whole genome shotgun (WGS) entry which is preliminary data.</text>
</comment>
<reference evidence="2 3" key="1">
    <citation type="submission" date="2011-08" db="EMBL/GenBank/DDBJ databases">
        <authorList>
            <person name="Liu Z.J."/>
            <person name="Shi F.L."/>
            <person name="Lu J.Q."/>
            <person name="Li M."/>
            <person name="Wang Z.L."/>
        </authorList>
    </citation>
    <scope>NUCLEOTIDE SEQUENCE [LARGE SCALE GENOMIC DNA]</scope>
    <source>
        <strain evidence="2 3">USNM 41457</strain>
    </source>
</reference>
<dbReference type="EMBL" id="AFBI03000082">
    <property type="protein sequence ID" value="EJW02236.1"/>
    <property type="molecule type" value="Genomic_DNA"/>
</dbReference>
<dbReference type="VEuPathDB" id="MicrosporidiaDB:EDEG_03320"/>